<feature type="compositionally biased region" description="Polar residues" evidence="1">
    <location>
        <begin position="253"/>
        <end position="264"/>
    </location>
</feature>
<feature type="compositionally biased region" description="Low complexity" evidence="1">
    <location>
        <begin position="126"/>
        <end position="142"/>
    </location>
</feature>
<feature type="compositionally biased region" description="Low complexity" evidence="1">
    <location>
        <begin position="232"/>
        <end position="252"/>
    </location>
</feature>
<evidence type="ECO:0000313" key="3">
    <source>
        <dbReference type="Proteomes" id="UP001454036"/>
    </source>
</evidence>
<feature type="compositionally biased region" description="Low complexity" evidence="1">
    <location>
        <begin position="265"/>
        <end position="288"/>
    </location>
</feature>
<dbReference type="Proteomes" id="UP001454036">
    <property type="component" value="Unassembled WGS sequence"/>
</dbReference>
<dbReference type="GO" id="GO:0043622">
    <property type="term" value="P:cortical microtubule organization"/>
    <property type="evidence" value="ECO:0007669"/>
    <property type="project" value="TreeGrafter"/>
</dbReference>
<sequence length="574" mass="61840">MSVYVSGLFYDMVQETDVKSWGLYLQMQASMQQRPQERTFGMVMKEVDKDLALFLEMRNRENEKGDLFLNEKLDGVDDLTEINCEEILTNGVEDGRDFDWLLPGPDTRFVPLDVERPTSLEEKNENLNSSPLTSRSSRTTLSEGSASLKSKSMQPAKPANIRSSGDGNRRPISSGGRRSMPSRPATPTGRPSLPVMSKPSRSSTPNSRATGPSIKTVVPAVRSSTPTRVIARSSTPTSRSSISTSSKSVSRSATPTPIANSSVLSTAKSKSRSATPTSTARSSVPSTTKTSSRLETPTYKPNITSAPSGQSSKVAKAEHAILKSSVTSRGASPTVKSRPSKTSEMSSFQRDSLNLSTTVTKRPNSASRVRPSAANPRSSLIEANSIGNPRQQSCSPSRMRSSNVNARNTGPAMLSKSYGYGSGGDDVNPVLIGTQMVERVVNMRKLAPPKPADYFSDIIPSKKSSTSQENSGFGRSLSKKSLDMAIRHMDLTRTIAGDIRPSKVSTSASSINVRNGTTKSKTETVSNSPPSTSRIVSSELNLNADSESLNARHIDSVDTYNDMVPSPPNFKQVP</sequence>
<feature type="compositionally biased region" description="Polar residues" evidence="1">
    <location>
        <begin position="199"/>
        <end position="210"/>
    </location>
</feature>
<evidence type="ECO:0000256" key="1">
    <source>
        <dbReference type="SAM" id="MobiDB-lite"/>
    </source>
</evidence>
<feature type="compositionally biased region" description="Polar residues" evidence="1">
    <location>
        <begin position="375"/>
        <end position="408"/>
    </location>
</feature>
<feature type="compositionally biased region" description="Polar residues" evidence="1">
    <location>
        <begin position="324"/>
        <end position="367"/>
    </location>
</feature>
<protein>
    <submittedName>
        <fullName evidence="2">Uncharacterized protein</fullName>
    </submittedName>
</protein>
<evidence type="ECO:0000313" key="2">
    <source>
        <dbReference type="EMBL" id="GAA0141532.1"/>
    </source>
</evidence>
<feature type="region of interest" description="Disordered" evidence="1">
    <location>
        <begin position="506"/>
        <end position="536"/>
    </location>
</feature>
<organism evidence="2 3">
    <name type="scientific">Lithospermum erythrorhizon</name>
    <name type="common">Purple gromwell</name>
    <name type="synonym">Lithospermum officinale var. erythrorhizon</name>
    <dbReference type="NCBI Taxonomy" id="34254"/>
    <lineage>
        <taxon>Eukaryota</taxon>
        <taxon>Viridiplantae</taxon>
        <taxon>Streptophyta</taxon>
        <taxon>Embryophyta</taxon>
        <taxon>Tracheophyta</taxon>
        <taxon>Spermatophyta</taxon>
        <taxon>Magnoliopsida</taxon>
        <taxon>eudicotyledons</taxon>
        <taxon>Gunneridae</taxon>
        <taxon>Pentapetalae</taxon>
        <taxon>asterids</taxon>
        <taxon>lamiids</taxon>
        <taxon>Boraginales</taxon>
        <taxon>Boraginaceae</taxon>
        <taxon>Boraginoideae</taxon>
        <taxon>Lithospermeae</taxon>
        <taxon>Lithospermum</taxon>
    </lineage>
</organism>
<proteinExistence type="predicted"/>
<name>A0AAV3NQ93_LITER</name>
<feature type="compositionally biased region" description="Low complexity" evidence="1">
    <location>
        <begin position="170"/>
        <end position="183"/>
    </location>
</feature>
<dbReference type="AlphaFoldDB" id="A0AAV3NQ93"/>
<dbReference type="PANTHER" id="PTHR31949">
    <property type="entry name" value="GASTRIC MUCIN-LIKE PROTEIN"/>
    <property type="match status" value="1"/>
</dbReference>
<reference evidence="2 3" key="1">
    <citation type="submission" date="2024-01" db="EMBL/GenBank/DDBJ databases">
        <title>The complete chloroplast genome sequence of Lithospermum erythrorhizon: insights into the phylogenetic relationship among Boraginaceae species and the maternal lineages of purple gromwells.</title>
        <authorList>
            <person name="Okada T."/>
            <person name="Watanabe K."/>
        </authorList>
    </citation>
    <scope>NUCLEOTIDE SEQUENCE [LARGE SCALE GENOMIC DNA]</scope>
</reference>
<comment type="caution">
    <text evidence="2">The sequence shown here is derived from an EMBL/GenBank/DDBJ whole genome shotgun (WGS) entry which is preliminary data.</text>
</comment>
<gene>
    <name evidence="2" type="ORF">LIER_02657</name>
</gene>
<dbReference type="GO" id="GO:0055028">
    <property type="term" value="C:cortical microtubule"/>
    <property type="evidence" value="ECO:0007669"/>
    <property type="project" value="TreeGrafter"/>
</dbReference>
<feature type="compositionally biased region" description="Polar residues" evidence="1">
    <location>
        <begin position="143"/>
        <end position="153"/>
    </location>
</feature>
<feature type="compositionally biased region" description="Basic and acidic residues" evidence="1">
    <location>
        <begin position="115"/>
        <end position="125"/>
    </location>
</feature>
<dbReference type="PANTHER" id="PTHR31949:SF15">
    <property type="entry name" value="ENDOCHITINASE A-LIKE ISOFORM X1"/>
    <property type="match status" value="1"/>
</dbReference>
<accession>A0AAV3NQ93</accession>
<feature type="region of interest" description="Disordered" evidence="1">
    <location>
        <begin position="115"/>
        <end position="410"/>
    </location>
</feature>
<feature type="compositionally biased region" description="Polar residues" evidence="1">
    <location>
        <begin position="289"/>
        <end position="313"/>
    </location>
</feature>
<dbReference type="EMBL" id="BAABME010000294">
    <property type="protein sequence ID" value="GAA0141532.1"/>
    <property type="molecule type" value="Genomic_DNA"/>
</dbReference>
<keyword evidence="3" id="KW-1185">Reference proteome</keyword>